<organism evidence="1">
    <name type="scientific">human gut metagenome</name>
    <dbReference type="NCBI Taxonomy" id="408170"/>
    <lineage>
        <taxon>unclassified sequences</taxon>
        <taxon>metagenomes</taxon>
        <taxon>organismal metagenomes</taxon>
    </lineage>
</organism>
<dbReference type="AlphaFoldDB" id="K1U9I2"/>
<feature type="non-terminal residue" evidence="1">
    <location>
        <position position="1"/>
    </location>
</feature>
<protein>
    <submittedName>
        <fullName evidence="1">Uncharacterized protein</fullName>
    </submittedName>
</protein>
<dbReference type="EMBL" id="AJWZ01003454">
    <property type="protein sequence ID" value="EKC68196.1"/>
    <property type="molecule type" value="Genomic_DNA"/>
</dbReference>
<comment type="caution">
    <text evidence="1">The sequence shown here is derived from an EMBL/GenBank/DDBJ whole genome shotgun (WGS) entry which is preliminary data.</text>
</comment>
<accession>K1U9I2</accession>
<evidence type="ECO:0000313" key="1">
    <source>
        <dbReference type="EMBL" id="EKC68196.1"/>
    </source>
</evidence>
<sequence length="22" mass="2769">KNYMEEHNQHAFYEEMLKALWG</sequence>
<reference evidence="1" key="1">
    <citation type="journal article" date="2013" name="Environ. Microbiol.">
        <title>Microbiota from the distal guts of lean and obese adolescents exhibit partial functional redundancy besides clear differences in community structure.</title>
        <authorList>
            <person name="Ferrer M."/>
            <person name="Ruiz A."/>
            <person name="Lanza F."/>
            <person name="Haange S.B."/>
            <person name="Oberbach A."/>
            <person name="Till H."/>
            <person name="Bargiela R."/>
            <person name="Campoy C."/>
            <person name="Segura M.T."/>
            <person name="Richter M."/>
            <person name="von Bergen M."/>
            <person name="Seifert J."/>
            <person name="Suarez A."/>
        </authorList>
    </citation>
    <scope>NUCLEOTIDE SEQUENCE</scope>
</reference>
<name>K1U9I2_9ZZZZ</name>
<proteinExistence type="predicted"/>
<gene>
    <name evidence="1" type="ORF">OBE_05063</name>
</gene>